<keyword evidence="3" id="KW-1185">Reference proteome</keyword>
<proteinExistence type="predicted"/>
<dbReference type="GO" id="GO:0005794">
    <property type="term" value="C:Golgi apparatus"/>
    <property type="evidence" value="ECO:0007669"/>
    <property type="project" value="TreeGrafter"/>
</dbReference>
<sequence>MKSSPKDASDGDRVAAEQCDGALESNADPARIGSRFLPSLSGLLSSIKSGTDEIIGGASKLIKDAEVILLTKTALGEVFLEQQKFVEQQSTEEMASQAVLPWAGCEDEYSIKKQCLSLSMNEDNLLREPPAGCDFSFNFSSYVSQARGALEADSNLQQLRFALVPKKISEEAFWRNYFYRVSLIKRAAKQEAPLPTGESNESKKSDIPYSSEREWENQLLADLDEYELVAAQNSQEDSKWIEEVEKALDEEIGNVKNNLPP</sequence>
<dbReference type="InterPro" id="IPR035925">
    <property type="entry name" value="BSD_dom_sf"/>
</dbReference>
<dbReference type="GO" id="GO:0048172">
    <property type="term" value="P:regulation of short-term neuronal synaptic plasticity"/>
    <property type="evidence" value="ECO:0007669"/>
    <property type="project" value="TreeGrafter"/>
</dbReference>
<dbReference type="GO" id="GO:0038203">
    <property type="term" value="P:TORC2 signaling"/>
    <property type="evidence" value="ECO:0007669"/>
    <property type="project" value="TreeGrafter"/>
</dbReference>
<dbReference type="AlphaFoldDB" id="A0A5S6QDR4"/>
<evidence type="ECO:0000256" key="1">
    <source>
        <dbReference type="SAM" id="MobiDB-lite"/>
    </source>
</evidence>
<dbReference type="WBParaSite" id="TMUE_1000005230.1">
    <property type="protein sequence ID" value="TMUE_1000005230.1"/>
    <property type="gene ID" value="WBGene00289314"/>
</dbReference>
<dbReference type="Gene3D" id="1.10.3970.10">
    <property type="entry name" value="BSD domain"/>
    <property type="match status" value="1"/>
</dbReference>
<feature type="region of interest" description="Disordered" evidence="1">
    <location>
        <begin position="190"/>
        <end position="210"/>
    </location>
</feature>
<reference evidence="4" key="1">
    <citation type="submission" date="2019-12" db="UniProtKB">
        <authorList>
            <consortium name="WormBaseParasite"/>
        </authorList>
    </citation>
    <scope>IDENTIFICATION</scope>
</reference>
<feature type="domain" description="BSD" evidence="2">
    <location>
        <begin position="133"/>
        <end position="185"/>
    </location>
</feature>
<feature type="compositionally biased region" description="Basic and acidic residues" evidence="1">
    <location>
        <begin position="200"/>
        <end position="210"/>
    </location>
</feature>
<feature type="region of interest" description="Disordered" evidence="1">
    <location>
        <begin position="1"/>
        <end position="29"/>
    </location>
</feature>
<dbReference type="PANTHER" id="PTHR16019">
    <property type="entry name" value="SYNAPSE-ASSOCIATED PROTEIN"/>
    <property type="match status" value="1"/>
</dbReference>
<accession>A0A5S6QDR4</accession>
<evidence type="ECO:0000313" key="3">
    <source>
        <dbReference type="Proteomes" id="UP000046395"/>
    </source>
</evidence>
<dbReference type="SUPFAM" id="SSF140383">
    <property type="entry name" value="BSD domain-like"/>
    <property type="match status" value="1"/>
</dbReference>
<dbReference type="InterPro" id="IPR005607">
    <property type="entry name" value="BSD_dom"/>
</dbReference>
<dbReference type="Pfam" id="PF03909">
    <property type="entry name" value="BSD"/>
    <property type="match status" value="1"/>
</dbReference>
<dbReference type="PROSITE" id="PS50858">
    <property type="entry name" value="BSD"/>
    <property type="match status" value="1"/>
</dbReference>
<evidence type="ECO:0000259" key="2">
    <source>
        <dbReference type="PROSITE" id="PS50858"/>
    </source>
</evidence>
<dbReference type="PANTHER" id="PTHR16019:SF6">
    <property type="entry name" value="SYNAPSE-ASSOCIATED PROTEIN 1"/>
    <property type="match status" value="1"/>
</dbReference>
<dbReference type="STRING" id="70415.A0A5S6QDR4"/>
<dbReference type="SMART" id="SM00751">
    <property type="entry name" value="BSD"/>
    <property type="match status" value="1"/>
</dbReference>
<protein>
    <submittedName>
        <fullName evidence="4">BSD domain-containing protein</fullName>
    </submittedName>
</protein>
<evidence type="ECO:0000313" key="4">
    <source>
        <dbReference type="WBParaSite" id="TMUE_1000005230.1"/>
    </source>
</evidence>
<dbReference type="GO" id="GO:0005634">
    <property type="term" value="C:nucleus"/>
    <property type="evidence" value="ECO:0007669"/>
    <property type="project" value="TreeGrafter"/>
</dbReference>
<organism evidence="3 4">
    <name type="scientific">Trichuris muris</name>
    <name type="common">Mouse whipworm</name>
    <dbReference type="NCBI Taxonomy" id="70415"/>
    <lineage>
        <taxon>Eukaryota</taxon>
        <taxon>Metazoa</taxon>
        <taxon>Ecdysozoa</taxon>
        <taxon>Nematoda</taxon>
        <taxon>Enoplea</taxon>
        <taxon>Dorylaimia</taxon>
        <taxon>Trichinellida</taxon>
        <taxon>Trichuridae</taxon>
        <taxon>Trichuris</taxon>
    </lineage>
</organism>
<dbReference type="Proteomes" id="UP000046395">
    <property type="component" value="Unassembled WGS sequence"/>
</dbReference>
<dbReference type="InterPro" id="IPR051494">
    <property type="entry name" value="BSD_domain-containing"/>
</dbReference>
<name>A0A5S6QDR4_TRIMR</name>
<feature type="compositionally biased region" description="Basic and acidic residues" evidence="1">
    <location>
        <begin position="1"/>
        <end position="15"/>
    </location>
</feature>